<comment type="caution">
    <text evidence="2">The sequence shown here is derived from an EMBL/GenBank/DDBJ whole genome shotgun (WGS) entry which is preliminary data.</text>
</comment>
<organism evidence="2 3">
    <name type="scientific">Lujinxingia vulgaris</name>
    <dbReference type="NCBI Taxonomy" id="2600176"/>
    <lineage>
        <taxon>Bacteria</taxon>
        <taxon>Deltaproteobacteria</taxon>
        <taxon>Bradymonadales</taxon>
        <taxon>Lujinxingiaceae</taxon>
        <taxon>Lujinxingia</taxon>
    </lineage>
</organism>
<evidence type="ECO:0000313" key="3">
    <source>
        <dbReference type="Proteomes" id="UP000321046"/>
    </source>
</evidence>
<keyword evidence="1" id="KW-0812">Transmembrane</keyword>
<protein>
    <recommendedName>
        <fullName evidence="4">Glycerophosphoryl diester phosphodiesterase membrane domain-containing protein</fullName>
    </recommendedName>
</protein>
<keyword evidence="1" id="KW-1133">Transmembrane helix</keyword>
<proteinExistence type="predicted"/>
<dbReference type="Proteomes" id="UP000321046">
    <property type="component" value="Unassembled WGS sequence"/>
</dbReference>
<gene>
    <name evidence="2" type="ORF">FRC96_04785</name>
</gene>
<reference evidence="2 3" key="1">
    <citation type="submission" date="2019-08" db="EMBL/GenBank/DDBJ databases">
        <title>Bradymonadales sp. TMQ2.</title>
        <authorList>
            <person name="Liang Q."/>
        </authorList>
    </citation>
    <scope>NUCLEOTIDE SEQUENCE [LARGE SCALE GENOMIC DNA]</scope>
    <source>
        <strain evidence="2 3">TMQ2</strain>
    </source>
</reference>
<feature type="transmembrane region" description="Helical" evidence="1">
    <location>
        <begin position="38"/>
        <end position="56"/>
    </location>
</feature>
<feature type="transmembrane region" description="Helical" evidence="1">
    <location>
        <begin position="143"/>
        <end position="172"/>
    </location>
</feature>
<feature type="transmembrane region" description="Helical" evidence="1">
    <location>
        <begin position="104"/>
        <end position="122"/>
    </location>
</feature>
<dbReference type="AlphaFoldDB" id="A0A5C6XLY1"/>
<evidence type="ECO:0000313" key="2">
    <source>
        <dbReference type="EMBL" id="TXD41182.1"/>
    </source>
</evidence>
<accession>A0A5C6XLY1</accession>
<sequence length="247" mass="26179">MNFSLLKREFVEVWSASWRAVIVPMIVVVLVLSVTHGLLGFLALVIAPPVALWAFAQAHRKGYEAAHQGVQLPMSQWWWQVGVGGMIWGGLFAVGAVFFALPGVLVMSLLMPYVYFMMVDGLGPVRALETNLRLVSKHPVEAIVMWMGIFALQIAIGLFSQLAGGVVAIGAAFLGSELVLVVVALAIFLAHLVVAVFGMSLQVAGAITIYRVVTGKVAGIPAPGVVREQAALSAVPATAPSAPPGEW</sequence>
<feature type="transmembrane region" description="Helical" evidence="1">
    <location>
        <begin position="178"/>
        <end position="201"/>
    </location>
</feature>
<feature type="transmembrane region" description="Helical" evidence="1">
    <location>
        <begin position="12"/>
        <end position="32"/>
    </location>
</feature>
<evidence type="ECO:0000256" key="1">
    <source>
        <dbReference type="SAM" id="Phobius"/>
    </source>
</evidence>
<name>A0A5C6XLY1_9DELT</name>
<dbReference type="EMBL" id="VOSL01000021">
    <property type="protein sequence ID" value="TXD41182.1"/>
    <property type="molecule type" value="Genomic_DNA"/>
</dbReference>
<feature type="transmembrane region" description="Helical" evidence="1">
    <location>
        <begin position="77"/>
        <end position="98"/>
    </location>
</feature>
<dbReference type="RefSeq" id="WP_146973309.1">
    <property type="nucleotide sequence ID" value="NZ_VOSL01000021.1"/>
</dbReference>
<keyword evidence="1" id="KW-0472">Membrane</keyword>
<evidence type="ECO:0008006" key="4">
    <source>
        <dbReference type="Google" id="ProtNLM"/>
    </source>
</evidence>
<dbReference type="OrthoDB" id="5504630at2"/>